<dbReference type="AlphaFoldDB" id="A0A8C5X2N0"/>
<accession>A0A8C5X2N0</accession>
<evidence type="ECO:0000313" key="3">
    <source>
        <dbReference type="Proteomes" id="UP000694560"/>
    </source>
</evidence>
<protein>
    <recommendedName>
        <fullName evidence="4">Collagen alpha-1(XVII) chain</fullName>
    </recommendedName>
</protein>
<feature type="compositionally biased region" description="Polar residues" evidence="1">
    <location>
        <begin position="1"/>
        <end position="17"/>
    </location>
</feature>
<organism evidence="2 3">
    <name type="scientific">Malurus cyaneus samueli</name>
    <dbReference type="NCBI Taxonomy" id="2593467"/>
    <lineage>
        <taxon>Eukaryota</taxon>
        <taxon>Metazoa</taxon>
        <taxon>Chordata</taxon>
        <taxon>Craniata</taxon>
        <taxon>Vertebrata</taxon>
        <taxon>Euteleostomi</taxon>
        <taxon>Archelosauria</taxon>
        <taxon>Archosauria</taxon>
        <taxon>Dinosauria</taxon>
        <taxon>Saurischia</taxon>
        <taxon>Theropoda</taxon>
        <taxon>Coelurosauria</taxon>
        <taxon>Aves</taxon>
        <taxon>Neognathae</taxon>
        <taxon>Neoaves</taxon>
        <taxon>Telluraves</taxon>
        <taxon>Australaves</taxon>
        <taxon>Passeriformes</taxon>
        <taxon>Meliphagoidea</taxon>
        <taxon>Maluridae</taxon>
        <taxon>Malurus</taxon>
    </lineage>
</organism>
<evidence type="ECO:0000313" key="2">
    <source>
        <dbReference type="Ensembl" id="ENSMCSP00000006390.1"/>
    </source>
</evidence>
<name>A0A8C5X2N0_9PASS</name>
<keyword evidence="3" id="KW-1185">Reference proteome</keyword>
<dbReference type="Proteomes" id="UP000694560">
    <property type="component" value="Unplaced"/>
</dbReference>
<proteinExistence type="predicted"/>
<evidence type="ECO:0008006" key="4">
    <source>
        <dbReference type="Google" id="ProtNLM"/>
    </source>
</evidence>
<reference evidence="2" key="2">
    <citation type="submission" date="2025-09" db="UniProtKB">
        <authorList>
            <consortium name="Ensembl"/>
        </authorList>
    </citation>
    <scope>IDENTIFICATION</scope>
</reference>
<sequence>YRQAQSPSSTLTKSPGSTFERKTYVSRHATYEGRNSLQPKDSFPAQGNSLHIHDRLFVFTESEIRVRLQSASPSGRWTELDDVKRLLKGSRSASCSPTRSSSGTLPIPKKAVVETKMVTESSQSVSGTYDTTILNTALPSYMWSSTLPAGSSLGGYHNNSSLINAMSHSTGSVFGVPNNLAPSNHTLNAGLSSSSTGQIFLPFTLSQHPISGRQLWAQWLTLISSSLLYFTNIPGGTVLSSQGDDTLRKDCKFLLLEKEKAPAKEMELLVMTKDSGKVFSASNTGINGGSFVEDTLKKEKQGFSSSYATDTGLKSDANGESLFM</sequence>
<feature type="region of interest" description="Disordered" evidence="1">
    <location>
        <begin position="1"/>
        <end position="24"/>
    </location>
</feature>
<dbReference type="Ensembl" id="ENSMCST00000006538.1">
    <property type="protein sequence ID" value="ENSMCSP00000006390.1"/>
    <property type="gene ID" value="ENSMCSG00000004600.1"/>
</dbReference>
<dbReference type="OrthoDB" id="9950082at2759"/>
<evidence type="ECO:0000256" key="1">
    <source>
        <dbReference type="SAM" id="MobiDB-lite"/>
    </source>
</evidence>
<reference evidence="2" key="1">
    <citation type="submission" date="2025-08" db="UniProtKB">
        <authorList>
            <consortium name="Ensembl"/>
        </authorList>
    </citation>
    <scope>IDENTIFICATION</scope>
</reference>